<accession>A0AAD6ZCU2</accession>
<dbReference type="EMBL" id="JARIHO010000059">
    <property type="protein sequence ID" value="KAJ7318203.1"/>
    <property type="molecule type" value="Genomic_DNA"/>
</dbReference>
<sequence>MGSDSDWISIAVLQPVKSPAAIRLRREHQYSRLAWGGKDALQTATYAPQMREGQGIMWRVEGWPWHECGPRFGGLGSVDEHAVAYRDVQPLGCGDAGGDVEGRLCQLRPVPSRDAQSQVEAGVRIRSAGRAGTVIAPREGERGRHCSSSNSHTAPLESEKMVKWSIGEDRAGRVSPARKEARQVIGFPQNNTMMQSPSLNSRATLRAMDRVTAMLPSLTPAEKQIQPCTPTNIGVKRTKVTLVVYDPEPRRSSCQGSCDAEAAKTV</sequence>
<reference evidence="1" key="1">
    <citation type="submission" date="2023-03" db="EMBL/GenBank/DDBJ databases">
        <title>Massive genome expansion in bonnet fungi (Mycena s.s.) driven by repeated elements and novel gene families across ecological guilds.</title>
        <authorList>
            <consortium name="Lawrence Berkeley National Laboratory"/>
            <person name="Harder C.B."/>
            <person name="Miyauchi S."/>
            <person name="Viragh M."/>
            <person name="Kuo A."/>
            <person name="Thoen E."/>
            <person name="Andreopoulos B."/>
            <person name="Lu D."/>
            <person name="Skrede I."/>
            <person name="Drula E."/>
            <person name="Henrissat B."/>
            <person name="Morin E."/>
            <person name="Kohler A."/>
            <person name="Barry K."/>
            <person name="LaButti K."/>
            <person name="Morin E."/>
            <person name="Salamov A."/>
            <person name="Lipzen A."/>
            <person name="Mereny Z."/>
            <person name="Hegedus B."/>
            <person name="Baldrian P."/>
            <person name="Stursova M."/>
            <person name="Weitz H."/>
            <person name="Taylor A."/>
            <person name="Grigoriev I.V."/>
            <person name="Nagy L.G."/>
            <person name="Martin F."/>
            <person name="Kauserud H."/>
        </authorList>
    </citation>
    <scope>NUCLEOTIDE SEQUENCE</scope>
    <source>
        <strain evidence="1">CBHHK002</strain>
    </source>
</reference>
<keyword evidence="2" id="KW-1185">Reference proteome</keyword>
<organism evidence="1 2">
    <name type="scientific">Mycena albidolilacea</name>
    <dbReference type="NCBI Taxonomy" id="1033008"/>
    <lineage>
        <taxon>Eukaryota</taxon>
        <taxon>Fungi</taxon>
        <taxon>Dikarya</taxon>
        <taxon>Basidiomycota</taxon>
        <taxon>Agaricomycotina</taxon>
        <taxon>Agaricomycetes</taxon>
        <taxon>Agaricomycetidae</taxon>
        <taxon>Agaricales</taxon>
        <taxon>Marasmiineae</taxon>
        <taxon>Mycenaceae</taxon>
        <taxon>Mycena</taxon>
    </lineage>
</organism>
<comment type="caution">
    <text evidence="1">The sequence shown here is derived from an EMBL/GenBank/DDBJ whole genome shotgun (WGS) entry which is preliminary data.</text>
</comment>
<protein>
    <submittedName>
        <fullName evidence="1">Uncharacterized protein</fullName>
    </submittedName>
</protein>
<dbReference type="Proteomes" id="UP001218218">
    <property type="component" value="Unassembled WGS sequence"/>
</dbReference>
<evidence type="ECO:0000313" key="1">
    <source>
        <dbReference type="EMBL" id="KAJ7318203.1"/>
    </source>
</evidence>
<proteinExistence type="predicted"/>
<evidence type="ECO:0000313" key="2">
    <source>
        <dbReference type="Proteomes" id="UP001218218"/>
    </source>
</evidence>
<name>A0AAD6ZCU2_9AGAR</name>
<dbReference type="AlphaFoldDB" id="A0AAD6ZCU2"/>
<gene>
    <name evidence="1" type="ORF">DFH08DRAFT_820201</name>
</gene>